<dbReference type="PANTHER" id="PTHR36325:SF1">
    <property type="entry name" value="MYOSIN-2 HEAVY CHAIN-LIKE PROTEIN"/>
    <property type="match status" value="1"/>
</dbReference>
<keyword evidence="4" id="KW-1185">Reference proteome</keyword>
<evidence type="ECO:0000313" key="3">
    <source>
        <dbReference type="EMBL" id="CAI0472081.1"/>
    </source>
</evidence>
<gene>
    <name evidence="3" type="ORF">LITE_LOCUS39137</name>
</gene>
<accession>A0AAV0PMH6</accession>
<feature type="compositionally biased region" description="Polar residues" evidence="2">
    <location>
        <begin position="287"/>
        <end position="297"/>
    </location>
</feature>
<proteinExistence type="predicted"/>
<feature type="coiled-coil region" evidence="1">
    <location>
        <begin position="541"/>
        <end position="568"/>
    </location>
</feature>
<evidence type="ECO:0000313" key="4">
    <source>
        <dbReference type="Proteomes" id="UP001154282"/>
    </source>
</evidence>
<feature type="region of interest" description="Disordered" evidence="2">
    <location>
        <begin position="269"/>
        <end position="312"/>
    </location>
</feature>
<evidence type="ECO:0000256" key="2">
    <source>
        <dbReference type="SAM" id="MobiDB-lite"/>
    </source>
</evidence>
<comment type="caution">
    <text evidence="3">The sequence shown here is derived from an EMBL/GenBank/DDBJ whole genome shotgun (WGS) entry which is preliminary data.</text>
</comment>
<dbReference type="PANTHER" id="PTHR36325">
    <property type="entry name" value="MYOSIN-2 HEAVY CHAIN-LIKE PROTEIN"/>
    <property type="match status" value="1"/>
</dbReference>
<keyword evidence="1" id="KW-0175">Coiled coil</keyword>
<dbReference type="Proteomes" id="UP001154282">
    <property type="component" value="Unassembled WGS sequence"/>
</dbReference>
<name>A0AAV0PMH6_9ROSI</name>
<protein>
    <submittedName>
        <fullName evidence="3">Uncharacterized protein</fullName>
    </submittedName>
</protein>
<feature type="region of interest" description="Disordered" evidence="2">
    <location>
        <begin position="402"/>
        <end position="432"/>
    </location>
</feature>
<feature type="compositionally biased region" description="Polar residues" evidence="2">
    <location>
        <begin position="52"/>
        <end position="71"/>
    </location>
</feature>
<dbReference type="AlphaFoldDB" id="A0AAV0PMH6"/>
<reference evidence="3" key="1">
    <citation type="submission" date="2022-08" db="EMBL/GenBank/DDBJ databases">
        <authorList>
            <person name="Gutierrez-Valencia J."/>
        </authorList>
    </citation>
    <scope>NUCLEOTIDE SEQUENCE</scope>
</reference>
<sequence length="831" mass="92610">MDLGCLDLGCLDKVAKHGGGDARSSPGSDGGGSDSSGNLTSSASKFGKRNSPRGSGQSSPNALNKVTSQIKKPSRRKTSPLNWFPRKKVDSYLKRKIQMLQEVDGMKQTLDETLEDSNPHYCRVLREKMAAREAASKVMEAQKAALVEASWYRTLKAARIHNKEAEDLLAKAENAAAEAFEAATAVGVIMDDMPSCPQNALLFAPSKTTNKAGSTTTGHTVKASFETAFDVDKEVAAAVKVAFIRLAATCPPSDQDEFRDLLQKISQNPESSVYEGEQEDLKELSAESGSDSGSEPMSTSPKSSQKKKKRQSVELVNMMLDRLKSLKEDELSSLATIVATCGLSAALAEVESIKLQRDHRISTEALSVPRRPSSVDAGKKQGESELPSLDKFLVKHMSKLEKEVEQAKNNRKKEAEGARDASTNDDKNGKVQLDKKASACDIVPDLGSILVKHSSRIEREIQEAKRNSAKDYDYKTARKKPVHEWDSSCEVIPDLASIMAKRPTKPEIENQEARQDSEKLSKWVVNRPKAASSVPGVPSLDEVLVKHVSRLEKEVQEAKNRSRINEMAEQENVDFNKVATISSDSEFEGKTMRTSPNLQEDSLEKILIKPVSRLERENTMQAKNRRSEYNRIQSKQQQAQAGRIGAAEEGLEKVLVKHVSKLEREKMESRLKEGDVKVVQRRGRNLQQAQNDRIGAVEEGLEKVLVKHVSKLEREKMESRLKEDDIKVVQRRGRNLHLQQRSEEGSLDQILVKHKSRLEKEKMSAFEKETGEHARVAVSSSMSRREVREKELEEAWGGLSFGNSLRPHFSKLQRDKAAWIKADEEERRQVV</sequence>
<organism evidence="3 4">
    <name type="scientific">Linum tenue</name>
    <dbReference type="NCBI Taxonomy" id="586396"/>
    <lineage>
        <taxon>Eukaryota</taxon>
        <taxon>Viridiplantae</taxon>
        <taxon>Streptophyta</taxon>
        <taxon>Embryophyta</taxon>
        <taxon>Tracheophyta</taxon>
        <taxon>Spermatophyta</taxon>
        <taxon>Magnoliopsida</taxon>
        <taxon>eudicotyledons</taxon>
        <taxon>Gunneridae</taxon>
        <taxon>Pentapetalae</taxon>
        <taxon>rosids</taxon>
        <taxon>fabids</taxon>
        <taxon>Malpighiales</taxon>
        <taxon>Linaceae</taxon>
        <taxon>Linum</taxon>
    </lineage>
</organism>
<feature type="coiled-coil region" evidence="1">
    <location>
        <begin position="155"/>
        <end position="182"/>
    </location>
</feature>
<dbReference type="EMBL" id="CAMGYJ010000009">
    <property type="protein sequence ID" value="CAI0472081.1"/>
    <property type="molecule type" value="Genomic_DNA"/>
</dbReference>
<feature type="region of interest" description="Disordered" evidence="2">
    <location>
        <begin position="364"/>
        <end position="390"/>
    </location>
</feature>
<feature type="region of interest" description="Disordered" evidence="2">
    <location>
        <begin position="16"/>
        <end position="83"/>
    </location>
</feature>
<evidence type="ECO:0000256" key="1">
    <source>
        <dbReference type="SAM" id="Coils"/>
    </source>
</evidence>